<keyword evidence="3" id="KW-1185">Reference proteome</keyword>
<proteinExistence type="predicted"/>
<comment type="caution">
    <text evidence="2">The sequence shown here is derived from an EMBL/GenBank/DDBJ whole genome shotgun (WGS) entry which is preliminary data.</text>
</comment>
<protein>
    <submittedName>
        <fullName evidence="2">Uncharacterized protein</fullName>
    </submittedName>
</protein>
<organism evidence="2 3">
    <name type="scientific">Penaeus vannamei</name>
    <name type="common">Whiteleg shrimp</name>
    <name type="synonym">Litopenaeus vannamei</name>
    <dbReference type="NCBI Taxonomy" id="6689"/>
    <lineage>
        <taxon>Eukaryota</taxon>
        <taxon>Metazoa</taxon>
        <taxon>Ecdysozoa</taxon>
        <taxon>Arthropoda</taxon>
        <taxon>Crustacea</taxon>
        <taxon>Multicrustacea</taxon>
        <taxon>Malacostraca</taxon>
        <taxon>Eumalacostraca</taxon>
        <taxon>Eucarida</taxon>
        <taxon>Decapoda</taxon>
        <taxon>Dendrobranchiata</taxon>
        <taxon>Penaeoidea</taxon>
        <taxon>Penaeidae</taxon>
        <taxon>Penaeus</taxon>
    </lineage>
</organism>
<feature type="region of interest" description="Disordered" evidence="1">
    <location>
        <begin position="171"/>
        <end position="211"/>
    </location>
</feature>
<name>A0A3R7NDF4_PENVA</name>
<reference evidence="2 3" key="1">
    <citation type="submission" date="2018-04" db="EMBL/GenBank/DDBJ databases">
        <authorList>
            <person name="Zhang X."/>
            <person name="Yuan J."/>
            <person name="Li F."/>
            <person name="Xiang J."/>
        </authorList>
    </citation>
    <scope>NUCLEOTIDE SEQUENCE [LARGE SCALE GENOMIC DNA]</scope>
    <source>
        <tissue evidence="2">Muscle</tissue>
    </source>
</reference>
<evidence type="ECO:0000313" key="3">
    <source>
        <dbReference type="Proteomes" id="UP000283509"/>
    </source>
</evidence>
<reference evidence="2 3" key="2">
    <citation type="submission" date="2019-01" db="EMBL/GenBank/DDBJ databases">
        <title>The decoding of complex shrimp genome reveals the adaptation for benthos swimmer, frequently molting mechanism and breeding impact on genome.</title>
        <authorList>
            <person name="Sun Y."/>
            <person name="Gao Y."/>
            <person name="Yu Y."/>
        </authorList>
    </citation>
    <scope>NUCLEOTIDE SEQUENCE [LARGE SCALE GENOMIC DNA]</scope>
    <source>
        <tissue evidence="2">Muscle</tissue>
    </source>
</reference>
<accession>A0A3R7NDF4</accession>
<dbReference type="AlphaFoldDB" id="A0A3R7NDF4"/>
<sequence length="243" mass="26654">MRGRGRVQEAIGEIAEEWIVRVGGSSPPAGYITLRPVLTIALALVNSLRHLYTHSLLSSPRSPLLLFSVVFRSDGKGTLRRMRNSVVSKVLLLAVLLVVNCECRRVRRQDLIPFPRVGKRGHVSEAEGWPAEDEVTGAAFDLQDDLYLGEGPVMSLLETLLRDIPSQAMAEPPSVPLRDLHPYTHRSHSSSKGSEGNARRTSGRRGAPGPNAFNSAIVGALWKALDMQDPEDVETYLQAHLGH</sequence>
<dbReference type="EMBL" id="QCYY01000582">
    <property type="protein sequence ID" value="ROT84203.1"/>
    <property type="molecule type" value="Genomic_DNA"/>
</dbReference>
<dbReference type="Proteomes" id="UP000283509">
    <property type="component" value="Unassembled WGS sequence"/>
</dbReference>
<evidence type="ECO:0000256" key="1">
    <source>
        <dbReference type="SAM" id="MobiDB-lite"/>
    </source>
</evidence>
<evidence type="ECO:0000313" key="2">
    <source>
        <dbReference type="EMBL" id="ROT84203.1"/>
    </source>
</evidence>
<gene>
    <name evidence="2" type="ORF">C7M84_022598</name>
</gene>